<dbReference type="EMBL" id="JACOOI010000033">
    <property type="protein sequence ID" value="MBC5645572.1"/>
    <property type="molecule type" value="Genomic_DNA"/>
</dbReference>
<organism evidence="2 3">
    <name type="scientific">Parabacteroides segnis</name>
    <dbReference type="NCBI Taxonomy" id="2763058"/>
    <lineage>
        <taxon>Bacteria</taxon>
        <taxon>Pseudomonadati</taxon>
        <taxon>Bacteroidota</taxon>
        <taxon>Bacteroidia</taxon>
        <taxon>Bacteroidales</taxon>
        <taxon>Tannerellaceae</taxon>
        <taxon>Parabacteroides</taxon>
    </lineage>
</organism>
<dbReference type="PANTHER" id="PTHR43546:SF3">
    <property type="entry name" value="UPF0173 METAL-DEPENDENT HYDROLASE MJ1163"/>
    <property type="match status" value="1"/>
</dbReference>
<dbReference type="InterPro" id="IPR050114">
    <property type="entry name" value="UPF0173_UPF0282_UlaG_hydrolase"/>
</dbReference>
<dbReference type="PANTHER" id="PTHR43546">
    <property type="entry name" value="UPF0173 METAL-DEPENDENT HYDROLASE MJ1163-RELATED"/>
    <property type="match status" value="1"/>
</dbReference>
<dbReference type="Gene3D" id="3.60.15.10">
    <property type="entry name" value="Ribonuclease Z/Hydroxyacylglutathione hydrolase-like"/>
    <property type="match status" value="1"/>
</dbReference>
<dbReference type="InterPro" id="IPR036866">
    <property type="entry name" value="RibonucZ/Hydroxyglut_hydro"/>
</dbReference>
<proteinExistence type="predicted"/>
<keyword evidence="3" id="KW-1185">Reference proteome</keyword>
<dbReference type="Pfam" id="PF13483">
    <property type="entry name" value="Lactamase_B_3"/>
    <property type="match status" value="1"/>
</dbReference>
<evidence type="ECO:0000313" key="3">
    <source>
        <dbReference type="Proteomes" id="UP000644010"/>
    </source>
</evidence>
<dbReference type="SUPFAM" id="SSF56281">
    <property type="entry name" value="Metallo-hydrolase/oxidoreductase"/>
    <property type="match status" value="1"/>
</dbReference>
<accession>A0ABR7E719</accession>
<dbReference type="Proteomes" id="UP000644010">
    <property type="component" value="Unassembled WGS sequence"/>
</dbReference>
<feature type="chain" id="PRO_5046894655" evidence="1">
    <location>
        <begin position="21"/>
        <end position="241"/>
    </location>
</feature>
<evidence type="ECO:0000256" key="1">
    <source>
        <dbReference type="SAM" id="SignalP"/>
    </source>
</evidence>
<sequence length="241" mass="26988">MKLKMLFLMCSLSAAFLVSGKTFETDKFTTKNGGELVITFIKHGSLQLTFNGHHIQIDPVSEYADYNSFPKADIILITHEHGDHLDPKAISALEKTGTLLIANEAGSKILGKGTVMKNGDKLTPVDYMTIEAVPAYNTTPGREKYHPRHRDNGYILTLGGTRIYISGDTEDIPELADLKDIDIAFLPVNQPYTMTVQQAVHAAEMFSPKILYPYHYGDTKVEEIKEKLKNSNIDVRIREMQ</sequence>
<feature type="signal peptide" evidence="1">
    <location>
        <begin position="1"/>
        <end position="20"/>
    </location>
</feature>
<reference evidence="2 3" key="1">
    <citation type="submission" date="2020-08" db="EMBL/GenBank/DDBJ databases">
        <title>Genome public.</title>
        <authorList>
            <person name="Liu C."/>
            <person name="Sun Q."/>
        </authorList>
    </citation>
    <scope>NUCLEOTIDE SEQUENCE [LARGE SCALE GENOMIC DNA]</scope>
    <source>
        <strain evidence="2 3">BX2</strain>
    </source>
</reference>
<comment type="caution">
    <text evidence="2">The sequence shown here is derived from an EMBL/GenBank/DDBJ whole genome shotgun (WGS) entry which is preliminary data.</text>
</comment>
<evidence type="ECO:0000313" key="2">
    <source>
        <dbReference type="EMBL" id="MBC5645572.1"/>
    </source>
</evidence>
<keyword evidence="1" id="KW-0732">Signal</keyword>
<protein>
    <submittedName>
        <fullName evidence="2">MBL fold metallo-hydrolase</fullName>
    </submittedName>
</protein>
<name>A0ABR7E719_9BACT</name>
<gene>
    <name evidence="2" type="ORF">H8S77_22060</name>
</gene>
<dbReference type="RefSeq" id="WP_186961211.1">
    <property type="nucleotide sequence ID" value="NZ_JACOOI010000033.1"/>
</dbReference>